<gene>
    <name evidence="2" type="ORF">V6N11_012563</name>
</gene>
<name>A0ABR2QBI3_9ROSI</name>
<dbReference type="InterPro" id="IPR057823">
    <property type="entry name" value="WWE_RCD1"/>
</dbReference>
<evidence type="ECO:0000313" key="3">
    <source>
        <dbReference type="Proteomes" id="UP001396334"/>
    </source>
</evidence>
<dbReference type="Pfam" id="PF23467">
    <property type="entry name" value="WWE_5"/>
    <property type="match status" value="1"/>
</dbReference>
<proteinExistence type="predicted"/>
<dbReference type="Proteomes" id="UP001396334">
    <property type="component" value="Unassembled WGS sequence"/>
</dbReference>
<accession>A0ABR2QBI3</accession>
<protein>
    <recommendedName>
        <fullName evidence="1">RCD1 WWE domain-containing protein</fullName>
    </recommendedName>
</protein>
<sequence length="83" mass="9578">MWQAQETRGFQRKDLNSKKPAIEVEIDGHTFVLDFFYMFLPELETGVMHPIGWIDEADCCFLPEAFTGVDEACQCYHGTMNLN</sequence>
<dbReference type="PANTHER" id="PTHR32263:SF5">
    <property type="entry name" value="INACTIVE POLY [ADP-RIBOSE] POLYMERASE SRO1-RELATED"/>
    <property type="match status" value="1"/>
</dbReference>
<dbReference type="PANTHER" id="PTHR32263">
    <property type="entry name" value="INACTIVE POLY [ADP-RIBOSE] POLYMERASE SRO4-RELATED"/>
    <property type="match status" value="1"/>
</dbReference>
<evidence type="ECO:0000259" key="1">
    <source>
        <dbReference type="Pfam" id="PF23467"/>
    </source>
</evidence>
<keyword evidence="3" id="KW-1185">Reference proteome</keyword>
<comment type="caution">
    <text evidence="2">The sequence shown here is derived from an EMBL/GenBank/DDBJ whole genome shotgun (WGS) entry which is preliminary data.</text>
</comment>
<reference evidence="2 3" key="1">
    <citation type="journal article" date="2024" name="G3 (Bethesda)">
        <title>Genome assembly of Hibiscus sabdariffa L. provides insights into metabolisms of medicinal natural products.</title>
        <authorList>
            <person name="Kim T."/>
        </authorList>
    </citation>
    <scope>NUCLEOTIDE SEQUENCE [LARGE SCALE GENOMIC DNA]</scope>
    <source>
        <strain evidence="2">TK-2024</strain>
        <tissue evidence="2">Old leaves</tissue>
    </source>
</reference>
<dbReference type="EMBL" id="JBBPBN010000042">
    <property type="protein sequence ID" value="KAK8998031.1"/>
    <property type="molecule type" value="Genomic_DNA"/>
</dbReference>
<organism evidence="2 3">
    <name type="scientific">Hibiscus sabdariffa</name>
    <name type="common">roselle</name>
    <dbReference type="NCBI Taxonomy" id="183260"/>
    <lineage>
        <taxon>Eukaryota</taxon>
        <taxon>Viridiplantae</taxon>
        <taxon>Streptophyta</taxon>
        <taxon>Embryophyta</taxon>
        <taxon>Tracheophyta</taxon>
        <taxon>Spermatophyta</taxon>
        <taxon>Magnoliopsida</taxon>
        <taxon>eudicotyledons</taxon>
        <taxon>Gunneridae</taxon>
        <taxon>Pentapetalae</taxon>
        <taxon>rosids</taxon>
        <taxon>malvids</taxon>
        <taxon>Malvales</taxon>
        <taxon>Malvaceae</taxon>
        <taxon>Malvoideae</taxon>
        <taxon>Hibiscus</taxon>
    </lineage>
</organism>
<dbReference type="InterPro" id="IPR044964">
    <property type="entry name" value="RCD1/SRO1-5"/>
</dbReference>
<evidence type="ECO:0000313" key="2">
    <source>
        <dbReference type="EMBL" id="KAK8998031.1"/>
    </source>
</evidence>
<feature type="domain" description="RCD1 WWE" evidence="1">
    <location>
        <begin position="11"/>
        <end position="61"/>
    </location>
</feature>